<protein>
    <submittedName>
        <fullName evidence="1">Uncharacterized protein</fullName>
    </submittedName>
</protein>
<comment type="caution">
    <text evidence="1">The sequence shown here is derived from an EMBL/GenBank/DDBJ whole genome shotgun (WGS) entry which is preliminary data.</text>
</comment>
<dbReference type="EMBL" id="CM055735">
    <property type="protein sequence ID" value="KAJ8008077.1"/>
    <property type="molecule type" value="Genomic_DNA"/>
</dbReference>
<accession>A0ACC2GWW5</accession>
<proteinExistence type="predicted"/>
<name>A0ACC2GWW5_DALPE</name>
<gene>
    <name evidence="1" type="ORF">DPEC_G00101020</name>
</gene>
<keyword evidence="2" id="KW-1185">Reference proteome</keyword>
<evidence type="ECO:0000313" key="2">
    <source>
        <dbReference type="Proteomes" id="UP001157502"/>
    </source>
</evidence>
<sequence>MDQTMNGQRLEMSPESDPATRSCAIAPPGGYHALLQEGTLVPFHCQPNGEGVVQPYPRSPKLLRKIAESQKISEEQLLKRLEDLETERNITMAHIQSLKNRKANLSRSTEVMKHEVKEKFEVLRSVLQKDEQAVLDSLELDCRETSTRLDQVLKEWDQHLAQVQKSITITQNNLGQSGEAGGDVQSDQENLSHKKTEAAEAEIRLNEERFEKLLKTLYSIYKDLKAQLQRKTLLLDSSHVMIDRETCHRQITVTREGQGMCFSGSTQSSPEHPLQFDKVCCALGSVAGTTGRRYWEADVRCCSAWAVGVAYGCIERKGRNKGAKLGRNRNSWCVELRDGRLLAWHNDRHMACHNGPAAPGRVGIWLNYDKGKLAFYDAETMKILQEFSAVLAPVFDRVHHQFTEPLYPAFRFLRPPAGHMWPGHMAIWDISTLS</sequence>
<reference evidence="1" key="1">
    <citation type="submission" date="2021-05" db="EMBL/GenBank/DDBJ databases">
        <authorList>
            <person name="Pan Q."/>
            <person name="Jouanno E."/>
            <person name="Zahm M."/>
            <person name="Klopp C."/>
            <person name="Cabau C."/>
            <person name="Louis A."/>
            <person name="Berthelot C."/>
            <person name="Parey E."/>
            <person name="Roest Crollius H."/>
            <person name="Montfort J."/>
            <person name="Robinson-Rechavi M."/>
            <person name="Bouchez O."/>
            <person name="Lampietro C."/>
            <person name="Lopez Roques C."/>
            <person name="Donnadieu C."/>
            <person name="Postlethwait J."/>
            <person name="Bobe J."/>
            <person name="Dillon D."/>
            <person name="Chandos A."/>
            <person name="von Hippel F."/>
            <person name="Guiguen Y."/>
        </authorList>
    </citation>
    <scope>NUCLEOTIDE SEQUENCE</scope>
    <source>
        <strain evidence="1">YG-Jan2019</strain>
    </source>
</reference>
<organism evidence="1 2">
    <name type="scientific">Dallia pectoralis</name>
    <name type="common">Alaska blackfish</name>
    <dbReference type="NCBI Taxonomy" id="75939"/>
    <lineage>
        <taxon>Eukaryota</taxon>
        <taxon>Metazoa</taxon>
        <taxon>Chordata</taxon>
        <taxon>Craniata</taxon>
        <taxon>Vertebrata</taxon>
        <taxon>Euteleostomi</taxon>
        <taxon>Actinopterygii</taxon>
        <taxon>Neopterygii</taxon>
        <taxon>Teleostei</taxon>
        <taxon>Protacanthopterygii</taxon>
        <taxon>Esociformes</taxon>
        <taxon>Umbridae</taxon>
        <taxon>Dallia</taxon>
    </lineage>
</organism>
<dbReference type="Proteomes" id="UP001157502">
    <property type="component" value="Chromosome 8"/>
</dbReference>
<evidence type="ECO:0000313" key="1">
    <source>
        <dbReference type="EMBL" id="KAJ8008077.1"/>
    </source>
</evidence>